<gene>
    <name evidence="1" type="ORF">GCM10008961_29980</name>
</gene>
<sequence>MDSTYNVRKLMPLYLPSGWIVVKNYFFDHELPDPTTPLENEQYFGEDLLTLRYNRGVYDPISTNSAQPLYYIWLGWYPEYSLEGQYVLTAACDDEDIARFETRDRHKVTRVLQYWVQLMVGSELPLSEITQSHRLFEID</sequence>
<proteinExistence type="predicted"/>
<reference evidence="2" key="1">
    <citation type="journal article" date="2019" name="Int. J. Syst. Evol. Microbiol.">
        <title>The Global Catalogue of Microorganisms (GCM) 10K type strain sequencing project: providing services to taxonomists for standard genome sequencing and annotation.</title>
        <authorList>
            <consortium name="The Broad Institute Genomics Platform"/>
            <consortium name="The Broad Institute Genome Sequencing Center for Infectious Disease"/>
            <person name="Wu L."/>
            <person name="Ma J."/>
        </authorList>
    </citation>
    <scope>NUCLEOTIDE SEQUENCE [LARGE SCALE GENOMIC DNA]</scope>
    <source>
        <strain evidence="2">JCM 31406</strain>
    </source>
</reference>
<name>A0ABQ2STT2_9DEIO</name>
<dbReference type="RefSeq" id="WP_189103061.1">
    <property type="nucleotide sequence ID" value="NZ_BMQO01000019.1"/>
</dbReference>
<protein>
    <submittedName>
        <fullName evidence="1">Uncharacterized protein</fullName>
    </submittedName>
</protein>
<dbReference type="Proteomes" id="UP000620633">
    <property type="component" value="Unassembled WGS sequence"/>
</dbReference>
<keyword evidence="2" id="KW-1185">Reference proteome</keyword>
<accession>A0ABQ2STT2</accession>
<evidence type="ECO:0000313" key="1">
    <source>
        <dbReference type="EMBL" id="GGS36391.1"/>
    </source>
</evidence>
<organism evidence="1 2">
    <name type="scientific">Deinococcus knuensis</name>
    <dbReference type="NCBI Taxonomy" id="1837380"/>
    <lineage>
        <taxon>Bacteria</taxon>
        <taxon>Thermotogati</taxon>
        <taxon>Deinococcota</taxon>
        <taxon>Deinococci</taxon>
        <taxon>Deinococcales</taxon>
        <taxon>Deinococcaceae</taxon>
        <taxon>Deinococcus</taxon>
    </lineage>
</organism>
<dbReference type="EMBL" id="BMQO01000019">
    <property type="protein sequence ID" value="GGS36391.1"/>
    <property type="molecule type" value="Genomic_DNA"/>
</dbReference>
<evidence type="ECO:0000313" key="2">
    <source>
        <dbReference type="Proteomes" id="UP000620633"/>
    </source>
</evidence>
<comment type="caution">
    <text evidence="1">The sequence shown here is derived from an EMBL/GenBank/DDBJ whole genome shotgun (WGS) entry which is preliminary data.</text>
</comment>